<evidence type="ECO:0000256" key="8">
    <source>
        <dbReference type="ARBA" id="ARBA00022898"/>
    </source>
</evidence>
<evidence type="ECO:0000256" key="1">
    <source>
        <dbReference type="ARBA" id="ARBA00001933"/>
    </source>
</evidence>
<protein>
    <recommendedName>
        <fullName evidence="4">cysteine synthase</fullName>
        <ecNumber evidence="4">2.5.1.47</ecNumber>
    </recommendedName>
    <alternativeName>
        <fullName evidence="13">Cysteine synthase-like protein</fullName>
    </alternativeName>
</protein>
<evidence type="ECO:0000256" key="5">
    <source>
        <dbReference type="ARBA" id="ARBA00022679"/>
    </source>
</evidence>
<evidence type="ECO:0000256" key="4">
    <source>
        <dbReference type="ARBA" id="ARBA00012681"/>
    </source>
</evidence>
<sequence>MSVIILEEVDGPANPQNAVSLSDPVRKGLLETIGQTPLVRIGSLSDATGCEILAKAEFLNPGGSPKDRVAAQIVTEAMSRGDLSRGGTVAEGTSGSTGISLAMVAQAVGCHSYVSLPDDAAEEKKQLLHALGAHVESVRPVSITHKDHFVNKARRRATEGSTNSQAEPVSILLRAATEGCIFANQFENMANFRAHYLGTAPELWQQTKGRLDAFIAAAGTGGTIAGVSRYLKEKDSSIRIYLVDPPGSSLHNKVARGVLYTRQEAEGHRLRNPDDTVMEGIGLNRLTNNFKEARIDASFQATDLEAVEMARFVLRNDGLFLGSSSAMNLVGAVKAAWELGKGHTVVTVLCDSGARHLSKFWNPQVLQKRGIMPDKVSDDLSFIAKDASSVAAGL</sequence>
<name>A0AAE0C6F0_9CHLO</name>
<evidence type="ECO:0000256" key="3">
    <source>
        <dbReference type="ARBA" id="ARBA00007103"/>
    </source>
</evidence>
<evidence type="ECO:0000256" key="6">
    <source>
        <dbReference type="ARBA" id="ARBA00022692"/>
    </source>
</evidence>
<gene>
    <name evidence="15" type="ORF">CYMTET_41298</name>
</gene>
<keyword evidence="10" id="KW-0496">Mitochondrion</keyword>
<dbReference type="EMBL" id="LGRX02027488">
    <property type="protein sequence ID" value="KAK3249268.1"/>
    <property type="molecule type" value="Genomic_DNA"/>
</dbReference>
<evidence type="ECO:0000256" key="12">
    <source>
        <dbReference type="ARBA" id="ARBA00047931"/>
    </source>
</evidence>
<dbReference type="PROSITE" id="PS00901">
    <property type="entry name" value="CYS_SYNTHASE"/>
    <property type="match status" value="1"/>
</dbReference>
<evidence type="ECO:0000256" key="11">
    <source>
        <dbReference type="ARBA" id="ARBA00023136"/>
    </source>
</evidence>
<keyword evidence="9" id="KW-1133">Transmembrane helix</keyword>
<keyword evidence="11" id="KW-0472">Membrane</keyword>
<comment type="caution">
    <text evidence="15">The sequence shown here is derived from an EMBL/GenBank/DDBJ whole genome shotgun (WGS) entry which is preliminary data.</text>
</comment>
<comment type="similarity">
    <text evidence="3">Belongs to the cysteine synthase/cystathionine beta-synthase family.</text>
</comment>
<dbReference type="CDD" id="cd01561">
    <property type="entry name" value="CBS_like"/>
    <property type="match status" value="1"/>
</dbReference>
<proteinExistence type="inferred from homology"/>
<keyword evidence="8" id="KW-0663">Pyridoxal phosphate</keyword>
<dbReference type="Pfam" id="PF00291">
    <property type="entry name" value="PALP"/>
    <property type="match status" value="1"/>
</dbReference>
<keyword evidence="16" id="KW-1185">Reference proteome</keyword>
<evidence type="ECO:0000313" key="16">
    <source>
        <dbReference type="Proteomes" id="UP001190700"/>
    </source>
</evidence>
<keyword evidence="7" id="KW-1000">Mitochondrion outer membrane</keyword>
<feature type="domain" description="Tryptophan synthase beta chain-like PALP" evidence="14">
    <location>
        <begin position="31"/>
        <end position="351"/>
    </location>
</feature>
<organism evidence="15 16">
    <name type="scientific">Cymbomonas tetramitiformis</name>
    <dbReference type="NCBI Taxonomy" id="36881"/>
    <lineage>
        <taxon>Eukaryota</taxon>
        <taxon>Viridiplantae</taxon>
        <taxon>Chlorophyta</taxon>
        <taxon>Pyramimonadophyceae</taxon>
        <taxon>Pyramimonadales</taxon>
        <taxon>Pyramimonadaceae</taxon>
        <taxon>Cymbomonas</taxon>
    </lineage>
</organism>
<dbReference type="InterPro" id="IPR001926">
    <property type="entry name" value="TrpB-like_PALP"/>
</dbReference>
<dbReference type="Proteomes" id="UP001190700">
    <property type="component" value="Unassembled WGS sequence"/>
</dbReference>
<comment type="subcellular location">
    <subcellularLocation>
        <location evidence="2">Mitochondrion outer membrane</location>
        <topology evidence="2">Single-pass membrane protein</topology>
    </subcellularLocation>
</comment>
<reference evidence="15 16" key="1">
    <citation type="journal article" date="2015" name="Genome Biol. Evol.">
        <title>Comparative Genomics of a Bacterivorous Green Alga Reveals Evolutionary Causalities and Consequences of Phago-Mixotrophic Mode of Nutrition.</title>
        <authorList>
            <person name="Burns J.A."/>
            <person name="Paasch A."/>
            <person name="Narechania A."/>
            <person name="Kim E."/>
        </authorList>
    </citation>
    <scope>NUCLEOTIDE SEQUENCE [LARGE SCALE GENOMIC DNA]</scope>
    <source>
        <strain evidence="15 16">PLY_AMNH</strain>
    </source>
</reference>
<dbReference type="SUPFAM" id="SSF53686">
    <property type="entry name" value="Tryptophan synthase beta subunit-like PLP-dependent enzymes"/>
    <property type="match status" value="1"/>
</dbReference>
<dbReference type="GO" id="GO:0004124">
    <property type="term" value="F:cysteine synthase activity"/>
    <property type="evidence" value="ECO:0007669"/>
    <property type="project" value="UniProtKB-EC"/>
</dbReference>
<evidence type="ECO:0000259" key="14">
    <source>
        <dbReference type="Pfam" id="PF00291"/>
    </source>
</evidence>
<dbReference type="GO" id="GO:0006535">
    <property type="term" value="P:cysteine biosynthetic process from serine"/>
    <property type="evidence" value="ECO:0007669"/>
    <property type="project" value="InterPro"/>
</dbReference>
<dbReference type="InterPro" id="IPR036052">
    <property type="entry name" value="TrpB-like_PALP_sf"/>
</dbReference>
<evidence type="ECO:0000256" key="9">
    <source>
        <dbReference type="ARBA" id="ARBA00022989"/>
    </source>
</evidence>
<evidence type="ECO:0000256" key="7">
    <source>
        <dbReference type="ARBA" id="ARBA00022787"/>
    </source>
</evidence>
<dbReference type="GO" id="GO:0005741">
    <property type="term" value="C:mitochondrial outer membrane"/>
    <property type="evidence" value="ECO:0007669"/>
    <property type="project" value="UniProtKB-SubCell"/>
</dbReference>
<keyword evidence="6" id="KW-0812">Transmembrane</keyword>
<dbReference type="InterPro" id="IPR001216">
    <property type="entry name" value="P-phosphate_BS"/>
</dbReference>
<dbReference type="Gene3D" id="3.40.50.1100">
    <property type="match status" value="2"/>
</dbReference>
<evidence type="ECO:0000256" key="2">
    <source>
        <dbReference type="ARBA" id="ARBA00004572"/>
    </source>
</evidence>
<comment type="catalytic activity">
    <reaction evidence="12">
        <text>O-acetyl-L-serine + hydrogen sulfide = L-cysteine + acetate</text>
        <dbReference type="Rhea" id="RHEA:14829"/>
        <dbReference type="ChEBI" id="CHEBI:29919"/>
        <dbReference type="ChEBI" id="CHEBI:30089"/>
        <dbReference type="ChEBI" id="CHEBI:35235"/>
        <dbReference type="ChEBI" id="CHEBI:58340"/>
        <dbReference type="EC" id="2.5.1.47"/>
    </reaction>
</comment>
<dbReference type="EC" id="2.5.1.47" evidence="4"/>
<dbReference type="InterPro" id="IPR050214">
    <property type="entry name" value="Cys_Synth/Cystath_Beta-Synth"/>
</dbReference>
<keyword evidence="5" id="KW-0808">Transferase</keyword>
<dbReference type="AlphaFoldDB" id="A0AAE0C6F0"/>
<dbReference type="FunFam" id="3.40.50.1100:FF:000096">
    <property type="entry name" value="Related to cysteine synthase"/>
    <property type="match status" value="1"/>
</dbReference>
<accession>A0AAE0C6F0</accession>
<evidence type="ECO:0000313" key="15">
    <source>
        <dbReference type="EMBL" id="KAK3249268.1"/>
    </source>
</evidence>
<evidence type="ECO:0000256" key="13">
    <source>
        <dbReference type="ARBA" id="ARBA00078545"/>
    </source>
</evidence>
<dbReference type="PANTHER" id="PTHR10314">
    <property type="entry name" value="CYSTATHIONINE BETA-SYNTHASE"/>
    <property type="match status" value="1"/>
</dbReference>
<comment type="cofactor">
    <cofactor evidence="1">
        <name>pyridoxal 5'-phosphate</name>
        <dbReference type="ChEBI" id="CHEBI:597326"/>
    </cofactor>
</comment>
<dbReference type="FunFam" id="3.40.50.1100:FF:000049">
    <property type="entry name" value="Cysteine synthase, putative"/>
    <property type="match status" value="1"/>
</dbReference>
<evidence type="ECO:0000256" key="10">
    <source>
        <dbReference type="ARBA" id="ARBA00023128"/>
    </source>
</evidence>